<accession>K4NQ76</accession>
<dbReference type="InterPro" id="IPR001788">
    <property type="entry name" value="RNA-dep_RNA_pol_alsuvir"/>
</dbReference>
<dbReference type="Gene3D" id="3.40.50.300">
    <property type="entry name" value="P-loop containing nucleotide triphosphate hydrolases"/>
    <property type="match status" value="1"/>
</dbReference>
<dbReference type="GO" id="GO:0006351">
    <property type="term" value="P:DNA-templated transcription"/>
    <property type="evidence" value="ECO:0007669"/>
    <property type="project" value="InterPro"/>
</dbReference>
<dbReference type="InterPro" id="IPR027351">
    <property type="entry name" value="(+)RNA_virus_helicase_core_dom"/>
</dbReference>
<dbReference type="SUPFAM" id="SSF56672">
    <property type="entry name" value="DNA/RNA polymerases"/>
    <property type="match status" value="1"/>
</dbReference>
<dbReference type="Gene3D" id="2.60.120.590">
    <property type="entry name" value="Alpha-ketoglutarate-dependent dioxygenase AlkB-like"/>
    <property type="match status" value="1"/>
</dbReference>
<dbReference type="InterPro" id="IPR043502">
    <property type="entry name" value="DNA/RNA_pol_sf"/>
</dbReference>
<dbReference type="GO" id="GO:0006396">
    <property type="term" value="P:RNA processing"/>
    <property type="evidence" value="ECO:0007669"/>
    <property type="project" value="InterPro"/>
</dbReference>
<dbReference type="GO" id="GO:0003724">
    <property type="term" value="F:RNA helicase activity"/>
    <property type="evidence" value="ECO:0007669"/>
    <property type="project" value="UniProtKB-EC"/>
</dbReference>
<dbReference type="CDD" id="cd23246">
    <property type="entry name" value="Alphaflexiviridae_RdRp"/>
    <property type="match status" value="1"/>
</dbReference>
<evidence type="ECO:0000256" key="3">
    <source>
        <dbReference type="ARBA" id="ARBA00018318"/>
    </source>
</evidence>
<evidence type="ECO:0000256" key="5">
    <source>
        <dbReference type="ARBA" id="ARBA00022679"/>
    </source>
</evidence>
<dbReference type="InterPro" id="IPR044861">
    <property type="entry name" value="IPNS-like_FE2OG_OXY"/>
</dbReference>
<dbReference type="GeneID" id="1494026"/>
<feature type="region of interest" description="Disordered" evidence="15">
    <location>
        <begin position="477"/>
        <end position="523"/>
    </location>
</feature>
<dbReference type="GO" id="GO:0008174">
    <property type="term" value="F:mRNA methyltransferase activity"/>
    <property type="evidence" value="ECO:0007669"/>
    <property type="project" value="UniProtKB-UniRule"/>
</dbReference>
<evidence type="ECO:0000256" key="6">
    <source>
        <dbReference type="ARBA" id="ARBA00022695"/>
    </source>
</evidence>
<evidence type="ECO:0000256" key="13">
    <source>
        <dbReference type="ARBA" id="ARBA00042213"/>
    </source>
</evidence>
<evidence type="ECO:0000256" key="8">
    <source>
        <dbReference type="ARBA" id="ARBA00022801"/>
    </source>
</evidence>
<dbReference type="Pfam" id="PF01443">
    <property type="entry name" value="Viral_helicase1"/>
    <property type="match status" value="1"/>
</dbReference>
<dbReference type="InterPro" id="IPR007094">
    <property type="entry name" value="RNA-dir_pol_PSvirus"/>
</dbReference>
<evidence type="ECO:0000256" key="14">
    <source>
        <dbReference type="ARBA" id="ARBA00047984"/>
    </source>
</evidence>
<feature type="domain" description="Fe2OG dioxygenase" evidence="17">
    <location>
        <begin position="599"/>
        <end position="690"/>
    </location>
</feature>
<evidence type="ECO:0000256" key="9">
    <source>
        <dbReference type="ARBA" id="ARBA00022806"/>
    </source>
</evidence>
<dbReference type="GO" id="GO:0003723">
    <property type="term" value="F:RNA binding"/>
    <property type="evidence" value="ECO:0007669"/>
    <property type="project" value="InterPro"/>
</dbReference>
<organismHost>
    <name type="scientific">Carica papaya</name>
    <name type="common">Papaya</name>
    <dbReference type="NCBI Taxonomy" id="3649"/>
</organismHost>
<evidence type="ECO:0000256" key="1">
    <source>
        <dbReference type="ARBA" id="ARBA00012494"/>
    </source>
</evidence>
<organism evidence="20">
    <name type="scientific">Papaya mosaic potexvirus</name>
    <name type="common">PMV</name>
    <dbReference type="NCBI Taxonomy" id="12181"/>
    <lineage>
        <taxon>Viruses</taxon>
        <taxon>Riboviria</taxon>
        <taxon>Orthornavirae</taxon>
        <taxon>Kitrinoviricota</taxon>
        <taxon>Alsuviricetes</taxon>
        <taxon>Tymovirales</taxon>
        <taxon>Alphaflexiviridae</taxon>
        <taxon>Potexvirus</taxon>
        <taxon>Potexvirus papayae</taxon>
    </lineage>
</organism>
<dbReference type="KEGG" id="vg:1494026"/>
<dbReference type="GO" id="GO:0005524">
    <property type="term" value="F:ATP binding"/>
    <property type="evidence" value="ECO:0007669"/>
    <property type="project" value="UniProtKB-KW"/>
</dbReference>
<dbReference type="EMBL" id="JX524226">
    <property type="protein sequence ID" value="AFV46461.1"/>
    <property type="molecule type" value="Genomic_RNA"/>
</dbReference>
<dbReference type="GO" id="GO:0016556">
    <property type="term" value="P:mRNA modification"/>
    <property type="evidence" value="ECO:0007669"/>
    <property type="project" value="InterPro"/>
</dbReference>
<dbReference type="EC" id="2.7.7.48" evidence="1"/>
<protein>
    <recommendedName>
        <fullName evidence="3">RNA replication protein</fullName>
        <ecNumber evidence="1">2.7.7.48</ecNumber>
        <ecNumber evidence="2">3.6.4.13</ecNumber>
    </recommendedName>
    <alternativeName>
        <fullName evidence="13">ORF1 protein</fullName>
    </alternativeName>
</protein>
<evidence type="ECO:0000256" key="15">
    <source>
        <dbReference type="SAM" id="MobiDB-lite"/>
    </source>
</evidence>
<evidence type="ECO:0000256" key="7">
    <source>
        <dbReference type="ARBA" id="ARBA00022741"/>
    </source>
</evidence>
<dbReference type="Pfam" id="PF03171">
    <property type="entry name" value="2OG-FeII_Oxy"/>
    <property type="match status" value="1"/>
</dbReference>
<evidence type="ECO:0000259" key="18">
    <source>
        <dbReference type="PROSITE" id="PS51657"/>
    </source>
</evidence>
<reference evidence="20" key="1">
    <citation type="submission" date="2012-08" db="EMBL/GenBank/DDBJ databases">
        <title>Amplification of Full-length cDNA of Papaya mosaic virus of Hainan.</title>
        <authorList>
            <person name="Chen W.Y."/>
        </authorList>
    </citation>
    <scope>NUCLEOTIDE SEQUENCE</scope>
    <source>
        <strain evidence="20">PMV-HN</strain>
    </source>
</reference>
<evidence type="ECO:0000256" key="12">
    <source>
        <dbReference type="ARBA" id="ARBA00025585"/>
    </source>
</evidence>
<evidence type="ECO:0000259" key="17">
    <source>
        <dbReference type="PROSITE" id="PS51471"/>
    </source>
</evidence>
<dbReference type="GO" id="GO:0003968">
    <property type="term" value="F:RNA-directed RNA polymerase activity"/>
    <property type="evidence" value="ECO:0007669"/>
    <property type="project" value="UniProtKB-KW"/>
</dbReference>
<keyword evidence="9" id="KW-0347">Helicase</keyword>
<keyword evidence="6" id="KW-0548">Nucleotidyltransferase</keyword>
<evidence type="ECO:0000313" key="20">
    <source>
        <dbReference type="EMBL" id="AFV46461.1"/>
    </source>
</evidence>
<keyword evidence="11" id="KW-0693">Viral RNA replication</keyword>
<dbReference type="InterPro" id="IPR002588">
    <property type="entry name" value="Alphavirus-like_MT_dom"/>
</dbReference>
<dbReference type="Pfam" id="PF01660">
    <property type="entry name" value="Vmethyltransf"/>
    <property type="match status" value="1"/>
</dbReference>
<evidence type="ECO:0000259" key="16">
    <source>
        <dbReference type="PROSITE" id="PS50507"/>
    </source>
</evidence>
<evidence type="ECO:0000256" key="4">
    <source>
        <dbReference type="ARBA" id="ARBA00022484"/>
    </source>
</evidence>
<feature type="domain" description="RdRp catalytic" evidence="16">
    <location>
        <begin position="1324"/>
        <end position="1431"/>
    </location>
</feature>
<dbReference type="SUPFAM" id="SSF51197">
    <property type="entry name" value="Clavaminate synthase-like"/>
    <property type="match status" value="1"/>
</dbReference>
<dbReference type="PROSITE" id="PS51471">
    <property type="entry name" value="FE2OG_OXY"/>
    <property type="match status" value="1"/>
</dbReference>
<proteinExistence type="predicted"/>
<dbReference type="GO" id="GO:0039694">
    <property type="term" value="P:viral RNA genome replication"/>
    <property type="evidence" value="ECO:0007669"/>
    <property type="project" value="InterPro"/>
</dbReference>
<organismHost>
    <name type="scientific">Ullucus tuberosus</name>
    <name type="common">Olluco</name>
    <dbReference type="NCBI Taxonomy" id="108055"/>
</organismHost>
<keyword evidence="5" id="KW-0808">Transferase</keyword>
<evidence type="ECO:0000256" key="11">
    <source>
        <dbReference type="ARBA" id="ARBA00022953"/>
    </source>
</evidence>
<comment type="catalytic activity">
    <reaction evidence="14">
        <text>ATP + H2O = ADP + phosphate + H(+)</text>
        <dbReference type="Rhea" id="RHEA:13065"/>
        <dbReference type="ChEBI" id="CHEBI:15377"/>
        <dbReference type="ChEBI" id="CHEBI:15378"/>
        <dbReference type="ChEBI" id="CHEBI:30616"/>
        <dbReference type="ChEBI" id="CHEBI:43474"/>
        <dbReference type="ChEBI" id="CHEBI:456216"/>
        <dbReference type="EC" id="3.6.4.13"/>
    </reaction>
</comment>
<dbReference type="Pfam" id="PF00978">
    <property type="entry name" value="RdRP_2"/>
    <property type="match status" value="1"/>
</dbReference>
<dbReference type="InterPro" id="IPR027417">
    <property type="entry name" value="P-loop_NTPase"/>
</dbReference>
<sequence>MANLRSVFEQLNDVSLRAVIQEEAYRDIKLTIKETKTYNPYAHPVAVADSLEKLGIETNPFAVKAHTHAAAKTIELDMYKIVSFYLPKENPTTFMFMKRSKLQYFRRGPQQKDVFLNAHIEPKDVARYDVDTLFDKNVTPQITTNTAFMGDTLHFLPLTAIERIFKSSPKLQTLYATMVLPPEALHRLHSLHPGIYELEFHQEHFIYKPGGHAGAAYIHKYEQLEWIKVGRFKWADEKGLTHMVTSQILETKGANHLFIFQRGRFLTPELRCFSTETKYVTMPPIFLPKQFNARLPIKKTTAQQLFLYVKSVKNVTERDIWAKMRQLLKTSELQDYNPREVTLLVNYFLLIARLRSETCFDNVLSGGMFKKLFKPFIAWWEIQKHKIFGNEEFEQLMEALEWVDVTLTYPTKTFDNRGWVVKLEARRGYEWFADEMHKPKGPELNLEEKKTDPDAASYEKYLKALSLLQKEPEVMEAKEAEATDEPQRPEVKEEQAEASTSGRAEEIQEDPATKKGKEEPNPNRDLLCPCGLHLKIKNAEFPELPVLDHPDHLTGRKAWFFSKDGKPYSYTGGSHASRGWPNWLEKILAAIEIKEPLPEFNQCLVQQFKLQAAIPFHRDDEPCYPKGHQVLTINHSGECLTQIACQKGKASITMGFGDYYLSPVGFQESHKHAVSNTTGGRVSLTFRCTVQQNKFNDDGSMEALDNLPWKAWIPKLQNLGFQGRQLQYDPNGALISPIEEIRSMPKCKPEGVPEVVYKTLDGLARAPTPYSPNPIRARAYTSDVKNCRIGALLRQQGKEWGCRFDALVEAGKRELAISVIHGAGGSGKSQALQTLIKDNPELDITVVLPTNELRLDWLRKLPKAPQEKFKTFEKALLAPPTPIVIFDDYGKLPAGYVEAFCLYFSTVQLIILTGDCKQSVHHESNENATTSSIEPLVKEASELCRYYINATHRNKKDLANKLGVYSEKTGLTEVTHGTTPIPGLHMLVPSLYKKQAFSEMGHKVSTYAGCQGITAPKIQILLTEETSLCSREVLYTALSRAVHSIHFVNASPNNQAFWKKLECTPYLKAFLSTLREEVAQPIEEKKAEPTPVEPPRTHIAKEDAMVEYENVIEKMPEKHEREIFSEKHGHSNCVQTEDPFIQMFSHQQAKDDTLLWATIEARLVISNPKANWQEYLEKRPVGEVLFESYKRAMHLPKMPIPFEEDLWNSSMHEVQKTYLSKPENMIKNGMARQSPDYDPNVISLFLKSQWVKKMEKLGAIKIKPGQTIASFHQATVMLFGTMARYMRRMREVFQPAHIRINCEMTPEDLSSWAAGEGGHWKFKGPSLANDFTAFDQSQDGAMLQFEILKARHHSIPEDILDAYLTIKTNSKIFLGTLAIMRLTGEGPTFDANTECNIAFTHTKFNIPEGTAQLYAGDDSAIDGLPALRPSFKMIEQKLTLRSKPQVALQQKGDWAEFCGFRITPKGLIKDPKKLHASWMLEKKKGNVKNVLRSYELDLALAYQHKDSLHELLSEEELKYHYETVRSIVKSGGGGVLNTYISKDESLY</sequence>
<keyword evidence="4" id="KW-0696">RNA-directed RNA polymerase</keyword>
<dbReference type="RefSeq" id="NP_044330.1">
    <property type="nucleotide sequence ID" value="NC_001748.1"/>
</dbReference>
<dbReference type="EC" id="3.6.4.13" evidence="2"/>
<keyword evidence="10" id="KW-0067">ATP-binding</keyword>
<dbReference type="GO" id="GO:0016787">
    <property type="term" value="F:hydrolase activity"/>
    <property type="evidence" value="ECO:0007669"/>
    <property type="project" value="UniProtKB-KW"/>
</dbReference>
<dbReference type="InterPro" id="IPR037151">
    <property type="entry name" value="AlkB-like_sf"/>
</dbReference>
<feature type="domain" description="(+)RNA virus helicase C-terminal" evidence="18">
    <location>
        <begin position="793"/>
        <end position="1082"/>
    </location>
</feature>
<feature type="compositionally biased region" description="Basic and acidic residues" evidence="15">
    <location>
        <begin position="503"/>
        <end position="522"/>
    </location>
</feature>
<dbReference type="SUPFAM" id="SSF52540">
    <property type="entry name" value="P-loop containing nucleoside triphosphate hydrolases"/>
    <property type="match status" value="1"/>
</dbReference>
<evidence type="ECO:0000256" key="10">
    <source>
        <dbReference type="ARBA" id="ARBA00022840"/>
    </source>
</evidence>
<dbReference type="PROSITE" id="PS51743">
    <property type="entry name" value="ALPHAVIRUS_MT"/>
    <property type="match status" value="1"/>
</dbReference>
<name>K4NQ76_PMV</name>
<feature type="compositionally biased region" description="Basic and acidic residues" evidence="15">
    <location>
        <begin position="477"/>
        <end position="495"/>
    </location>
</feature>
<evidence type="ECO:0000256" key="2">
    <source>
        <dbReference type="ARBA" id="ARBA00012552"/>
    </source>
</evidence>
<evidence type="ECO:0000259" key="19">
    <source>
        <dbReference type="PROSITE" id="PS51743"/>
    </source>
</evidence>
<comment type="function">
    <text evidence="12">RNA replication. The central part of this protein possibly functions as an ATP-binding helicase.</text>
</comment>
<feature type="domain" description="Alphavirus-like MT" evidence="19">
    <location>
        <begin position="59"/>
        <end position="227"/>
    </location>
</feature>
<keyword evidence="7" id="KW-0547">Nucleotide-binding</keyword>
<dbReference type="PROSITE" id="PS50507">
    <property type="entry name" value="RDRP_SSRNA_POS"/>
    <property type="match status" value="1"/>
</dbReference>
<dbReference type="PROSITE" id="PS51657">
    <property type="entry name" value="PSRV_HELICASE"/>
    <property type="match status" value="1"/>
</dbReference>
<dbReference type="InterPro" id="IPR005123">
    <property type="entry name" value="Oxoglu/Fe-dep_dioxygenase_dom"/>
</dbReference>
<keyword evidence="8" id="KW-0378">Hydrolase</keyword>